<keyword evidence="7" id="KW-0449">Lipoprotein</keyword>
<dbReference type="GO" id="GO:0071555">
    <property type="term" value="P:cell wall organization"/>
    <property type="evidence" value="ECO:0007669"/>
    <property type="project" value="UniProtKB-KW"/>
</dbReference>
<dbReference type="NCBIfam" id="TIGR00413">
    <property type="entry name" value="rlpA"/>
    <property type="match status" value="1"/>
</dbReference>
<keyword evidence="2 3" id="KW-0961">Cell wall biogenesis/degradation</keyword>
<name>A0A0D6MHM1_9PROT</name>
<accession>A0A0D6MHM1</accession>
<evidence type="ECO:0000313" key="7">
    <source>
        <dbReference type="EMBL" id="GAN53001.1"/>
    </source>
</evidence>
<evidence type="ECO:0000256" key="4">
    <source>
        <dbReference type="RuleBase" id="RU003495"/>
    </source>
</evidence>
<evidence type="ECO:0000313" key="8">
    <source>
        <dbReference type="Proteomes" id="UP000032679"/>
    </source>
</evidence>
<dbReference type="GO" id="GO:0008932">
    <property type="term" value="F:lytic endotransglycosylase activity"/>
    <property type="evidence" value="ECO:0007669"/>
    <property type="project" value="UniProtKB-UniRule"/>
</dbReference>
<dbReference type="HAMAP" id="MF_02071">
    <property type="entry name" value="RlpA"/>
    <property type="match status" value="1"/>
</dbReference>
<dbReference type="EMBL" id="BALE01000004">
    <property type="protein sequence ID" value="GAN53001.1"/>
    <property type="molecule type" value="Genomic_DNA"/>
</dbReference>
<organism evidence="7 8">
    <name type="scientific">Tanticharoenia sakaeratensis NBRC 103193</name>
    <dbReference type="NCBI Taxonomy" id="1231623"/>
    <lineage>
        <taxon>Bacteria</taxon>
        <taxon>Pseudomonadati</taxon>
        <taxon>Pseudomonadota</taxon>
        <taxon>Alphaproteobacteria</taxon>
        <taxon>Acetobacterales</taxon>
        <taxon>Acetobacteraceae</taxon>
        <taxon>Tanticharoenia</taxon>
    </lineage>
</organism>
<dbReference type="Gene3D" id="2.40.40.10">
    <property type="entry name" value="RlpA-like domain"/>
    <property type="match status" value="1"/>
</dbReference>
<comment type="function">
    <text evidence="3">Lytic transglycosylase with a strong preference for naked glycan strands that lack stem peptides.</text>
</comment>
<dbReference type="InterPro" id="IPR012997">
    <property type="entry name" value="RplA"/>
</dbReference>
<dbReference type="Pfam" id="PF03330">
    <property type="entry name" value="DPBB_1"/>
    <property type="match status" value="1"/>
</dbReference>
<keyword evidence="1 3" id="KW-0456">Lyase</keyword>
<comment type="caution">
    <text evidence="7">The sequence shown here is derived from an EMBL/GenBank/DDBJ whole genome shotgun (WGS) entry which is preliminary data.</text>
</comment>
<evidence type="ECO:0000259" key="6">
    <source>
        <dbReference type="Pfam" id="PF03330"/>
    </source>
</evidence>
<evidence type="ECO:0000256" key="2">
    <source>
        <dbReference type="ARBA" id="ARBA00023316"/>
    </source>
</evidence>
<dbReference type="GO" id="GO:0000270">
    <property type="term" value="P:peptidoglycan metabolic process"/>
    <property type="evidence" value="ECO:0007669"/>
    <property type="project" value="UniProtKB-UniRule"/>
</dbReference>
<dbReference type="PANTHER" id="PTHR34183:SF1">
    <property type="entry name" value="ENDOLYTIC PEPTIDOGLYCAN TRANSGLYCOSYLASE RLPA"/>
    <property type="match status" value="1"/>
</dbReference>
<proteinExistence type="inferred from homology"/>
<dbReference type="InterPro" id="IPR034718">
    <property type="entry name" value="RlpA"/>
</dbReference>
<dbReference type="InterPro" id="IPR009009">
    <property type="entry name" value="RlpA-like_DPBB"/>
</dbReference>
<feature type="domain" description="RlpA-like protein double-psi beta-barrel" evidence="6">
    <location>
        <begin position="73"/>
        <end position="160"/>
    </location>
</feature>
<sequence precursor="true">MSATLGRLISRHFLSTVAVAVLGAAPCLAQDATQPAGNHAAVKTPWADSVRRALAARMHRVAEEGRTALAWSQHGVASWYGARFHGRRTESGAIFDRNALTAAHPTLPIGTKLLVRSEDTGRSVVVTVNDRGPFNHRIIDLSRAAAERIGMVASGTARVALTPLPAADQPSVEVAQAADEDTPEQAIAASVPLPAASHIRRR</sequence>
<dbReference type="AlphaFoldDB" id="A0A0D6MHM1"/>
<dbReference type="STRING" id="1231623.Tasa_004_066"/>
<reference evidence="7 8" key="1">
    <citation type="submission" date="2012-10" db="EMBL/GenBank/DDBJ databases">
        <title>Genome sequencing of Tanticharoenia sakaeratensis NBRC 103193.</title>
        <authorList>
            <person name="Azuma Y."/>
            <person name="Hadano H."/>
            <person name="Hirakawa H."/>
            <person name="Matsushita K."/>
        </authorList>
    </citation>
    <scope>NUCLEOTIDE SEQUENCE [LARGE SCALE GENOMIC DNA]</scope>
    <source>
        <strain evidence="7 8">NBRC 103193</strain>
    </source>
</reference>
<feature type="signal peptide" evidence="3">
    <location>
        <begin position="1"/>
        <end position="29"/>
    </location>
</feature>
<protein>
    <recommendedName>
        <fullName evidence="3">Endolytic peptidoglycan transglycosylase RlpA</fullName>
        <ecNumber evidence="3">4.2.2.-</ecNumber>
    </recommendedName>
</protein>
<comment type="similarity">
    <text evidence="3 4">Belongs to the RlpA family.</text>
</comment>
<evidence type="ECO:0000256" key="3">
    <source>
        <dbReference type="HAMAP-Rule" id="MF_02071"/>
    </source>
</evidence>
<keyword evidence="8" id="KW-1185">Reference proteome</keyword>
<dbReference type="PANTHER" id="PTHR34183">
    <property type="entry name" value="ENDOLYTIC PEPTIDOGLYCAN TRANSGLYCOSYLASE RLPA"/>
    <property type="match status" value="1"/>
</dbReference>
<evidence type="ECO:0000256" key="1">
    <source>
        <dbReference type="ARBA" id="ARBA00023239"/>
    </source>
</evidence>
<dbReference type="CDD" id="cd22268">
    <property type="entry name" value="DPBB_RlpA-like"/>
    <property type="match status" value="1"/>
</dbReference>
<dbReference type="SUPFAM" id="SSF50685">
    <property type="entry name" value="Barwin-like endoglucanases"/>
    <property type="match status" value="1"/>
</dbReference>
<keyword evidence="3" id="KW-0732">Signal</keyword>
<feature type="region of interest" description="Disordered" evidence="5">
    <location>
        <begin position="176"/>
        <end position="202"/>
    </location>
</feature>
<feature type="chain" id="PRO_5009983283" description="Endolytic peptidoglycan transglycosylase RlpA" evidence="3">
    <location>
        <begin position="30"/>
        <end position="202"/>
    </location>
</feature>
<evidence type="ECO:0000256" key="5">
    <source>
        <dbReference type="SAM" id="MobiDB-lite"/>
    </source>
</evidence>
<dbReference type="Proteomes" id="UP000032679">
    <property type="component" value="Unassembled WGS sequence"/>
</dbReference>
<dbReference type="InterPro" id="IPR036908">
    <property type="entry name" value="RlpA-like_sf"/>
</dbReference>
<dbReference type="EC" id="4.2.2.-" evidence="3"/>
<gene>
    <name evidence="3" type="primary">rlpA</name>
    <name evidence="7" type="ORF">Tasa_004_066</name>
</gene>